<evidence type="ECO:0000313" key="1">
    <source>
        <dbReference type="EMBL" id="ODV89180.1"/>
    </source>
</evidence>
<gene>
    <name evidence="1" type="ORF">CANCADRAFT_12709</name>
</gene>
<feature type="non-terminal residue" evidence="1">
    <location>
        <position position="1"/>
    </location>
</feature>
<dbReference type="OrthoDB" id="2674110at2759"/>
<feature type="non-terminal residue" evidence="1">
    <location>
        <position position="91"/>
    </location>
</feature>
<accession>A0A1E4TBP1</accession>
<organism evidence="1 2">
    <name type="scientific">Tortispora caseinolytica NRRL Y-17796</name>
    <dbReference type="NCBI Taxonomy" id="767744"/>
    <lineage>
        <taxon>Eukaryota</taxon>
        <taxon>Fungi</taxon>
        <taxon>Dikarya</taxon>
        <taxon>Ascomycota</taxon>
        <taxon>Saccharomycotina</taxon>
        <taxon>Trigonopsidomycetes</taxon>
        <taxon>Trigonopsidales</taxon>
        <taxon>Trigonopsidaceae</taxon>
        <taxon>Tortispora</taxon>
    </lineage>
</organism>
<name>A0A1E4TBP1_9ASCO</name>
<keyword evidence="2" id="KW-1185">Reference proteome</keyword>
<reference evidence="2" key="1">
    <citation type="submission" date="2016-02" db="EMBL/GenBank/DDBJ databases">
        <title>Comparative genomics of biotechnologically important yeasts.</title>
        <authorList>
            <consortium name="DOE Joint Genome Institute"/>
            <person name="Riley R."/>
            <person name="Haridas S."/>
            <person name="Wolfe K.H."/>
            <person name="Lopes M.R."/>
            <person name="Hittinger C.T."/>
            <person name="Goker M."/>
            <person name="Salamov A."/>
            <person name="Wisecaver J."/>
            <person name="Long T.M."/>
            <person name="Aerts A.L."/>
            <person name="Barry K."/>
            <person name="Choi C."/>
            <person name="Clum A."/>
            <person name="Coughlan A.Y."/>
            <person name="Deshpande S."/>
            <person name="Douglass A.P."/>
            <person name="Hanson S.J."/>
            <person name="Klenk H.-P."/>
            <person name="Labutti K."/>
            <person name="Lapidus A."/>
            <person name="Lindquist E."/>
            <person name="Lipzen A."/>
            <person name="Meier-Kolthoff J.P."/>
            <person name="Ohm R.A."/>
            <person name="Otillar R.P."/>
            <person name="Pangilinan J."/>
            <person name="Peng Y."/>
            <person name="Rokas A."/>
            <person name="Rosa C.A."/>
            <person name="Scheuner C."/>
            <person name="Sibirny A.A."/>
            <person name="Slot J.C."/>
            <person name="Stielow J.B."/>
            <person name="Sun H."/>
            <person name="Kurtzman C.P."/>
            <person name="Blackwell M."/>
            <person name="Jeffries T.W."/>
            <person name="Grigoriev I.V."/>
        </authorList>
    </citation>
    <scope>NUCLEOTIDE SEQUENCE [LARGE SCALE GENOMIC DNA]</scope>
    <source>
        <strain evidence="2">NRRL Y-17796</strain>
    </source>
</reference>
<dbReference type="AlphaFoldDB" id="A0A1E4TBP1"/>
<sequence length="91" mass="9899">ILPRIFAVPTPRASPSNRRSIRCVTLHASAHSGLIIVVWAPESTNALIGRPLTSQLTYSIITRPNDSGLCSSAAFMFSRIASSLIISRIFF</sequence>
<proteinExistence type="predicted"/>
<dbReference type="EMBL" id="KV453843">
    <property type="protein sequence ID" value="ODV89180.1"/>
    <property type="molecule type" value="Genomic_DNA"/>
</dbReference>
<evidence type="ECO:0000313" key="2">
    <source>
        <dbReference type="Proteomes" id="UP000095023"/>
    </source>
</evidence>
<dbReference type="Proteomes" id="UP000095023">
    <property type="component" value="Unassembled WGS sequence"/>
</dbReference>
<protein>
    <submittedName>
        <fullName evidence="1">Uncharacterized protein</fullName>
    </submittedName>
</protein>